<proteinExistence type="predicted"/>
<name>A0AAU9IZL6_9CILI</name>
<keyword evidence="2" id="KW-1185">Reference proteome</keyword>
<organism evidence="1 2">
    <name type="scientific">Blepharisma stoltei</name>
    <dbReference type="NCBI Taxonomy" id="1481888"/>
    <lineage>
        <taxon>Eukaryota</taxon>
        <taxon>Sar</taxon>
        <taxon>Alveolata</taxon>
        <taxon>Ciliophora</taxon>
        <taxon>Postciliodesmatophora</taxon>
        <taxon>Heterotrichea</taxon>
        <taxon>Heterotrichida</taxon>
        <taxon>Blepharismidae</taxon>
        <taxon>Blepharisma</taxon>
    </lineage>
</organism>
<gene>
    <name evidence="1" type="ORF">BSTOLATCC_MIC25490</name>
</gene>
<dbReference type="EMBL" id="CAJZBQ010000024">
    <property type="protein sequence ID" value="CAG9320015.1"/>
    <property type="molecule type" value="Genomic_DNA"/>
</dbReference>
<evidence type="ECO:0000313" key="1">
    <source>
        <dbReference type="EMBL" id="CAG9320015.1"/>
    </source>
</evidence>
<protein>
    <submittedName>
        <fullName evidence="1">Uncharacterized protein</fullName>
    </submittedName>
</protein>
<sequence>MEISNATIHTKYNSAPDNRPLKFNRQAAMLLIMKKQNENINLYRHLSINIVFNSPYTPQFAFAERV</sequence>
<comment type="caution">
    <text evidence="1">The sequence shown here is derived from an EMBL/GenBank/DDBJ whole genome shotgun (WGS) entry which is preliminary data.</text>
</comment>
<reference evidence="1" key="1">
    <citation type="submission" date="2021-09" db="EMBL/GenBank/DDBJ databases">
        <authorList>
            <consortium name="AG Swart"/>
            <person name="Singh M."/>
            <person name="Singh A."/>
            <person name="Seah K."/>
            <person name="Emmerich C."/>
        </authorList>
    </citation>
    <scope>NUCLEOTIDE SEQUENCE</scope>
    <source>
        <strain evidence="1">ATCC30299</strain>
    </source>
</reference>
<dbReference type="Proteomes" id="UP001162131">
    <property type="component" value="Unassembled WGS sequence"/>
</dbReference>
<accession>A0AAU9IZL6</accession>
<dbReference type="AlphaFoldDB" id="A0AAU9IZL6"/>
<evidence type="ECO:0000313" key="2">
    <source>
        <dbReference type="Proteomes" id="UP001162131"/>
    </source>
</evidence>